<sequence length="64" mass="7241">MNYPFFVMPKLLLLSSPLAVVCMSMPTTVLEQLLKGTKKHVLLPLTQNLYLKLIPSFTSKNHPN</sequence>
<accession>I3S5M8</accession>
<name>I3S5M8_MEDTR</name>
<keyword evidence="1" id="KW-0732">Signal</keyword>
<proteinExistence type="evidence at transcript level"/>
<evidence type="ECO:0000313" key="2">
    <source>
        <dbReference type="EMBL" id="AFK35570.1"/>
    </source>
</evidence>
<dbReference type="EMBL" id="BT135775">
    <property type="protein sequence ID" value="AFK35570.1"/>
    <property type="molecule type" value="mRNA"/>
</dbReference>
<protein>
    <recommendedName>
        <fullName evidence="3">Transmembrane protein</fullName>
    </recommendedName>
</protein>
<evidence type="ECO:0008006" key="3">
    <source>
        <dbReference type="Google" id="ProtNLM"/>
    </source>
</evidence>
<dbReference type="AlphaFoldDB" id="I3S5M8"/>
<feature type="signal peptide" evidence="1">
    <location>
        <begin position="1"/>
        <end position="22"/>
    </location>
</feature>
<reference evidence="2" key="1">
    <citation type="submission" date="2012-05" db="EMBL/GenBank/DDBJ databases">
        <authorList>
            <person name="Krishnakumar V."/>
            <person name="Cheung F."/>
            <person name="Xiao Y."/>
            <person name="Chan A."/>
            <person name="Moskal W.A."/>
            <person name="Town C.D."/>
        </authorList>
    </citation>
    <scope>NUCLEOTIDE SEQUENCE</scope>
</reference>
<evidence type="ECO:0000256" key="1">
    <source>
        <dbReference type="SAM" id="SignalP"/>
    </source>
</evidence>
<organism evidence="2">
    <name type="scientific">Medicago truncatula</name>
    <name type="common">Barrel medic</name>
    <name type="synonym">Medicago tribuloides</name>
    <dbReference type="NCBI Taxonomy" id="3880"/>
    <lineage>
        <taxon>Eukaryota</taxon>
        <taxon>Viridiplantae</taxon>
        <taxon>Streptophyta</taxon>
        <taxon>Embryophyta</taxon>
        <taxon>Tracheophyta</taxon>
        <taxon>Spermatophyta</taxon>
        <taxon>Magnoliopsida</taxon>
        <taxon>eudicotyledons</taxon>
        <taxon>Gunneridae</taxon>
        <taxon>Pentapetalae</taxon>
        <taxon>rosids</taxon>
        <taxon>fabids</taxon>
        <taxon>Fabales</taxon>
        <taxon>Fabaceae</taxon>
        <taxon>Papilionoideae</taxon>
        <taxon>50 kb inversion clade</taxon>
        <taxon>NPAAA clade</taxon>
        <taxon>Hologalegina</taxon>
        <taxon>IRL clade</taxon>
        <taxon>Trifolieae</taxon>
        <taxon>Medicago</taxon>
    </lineage>
</organism>
<feature type="chain" id="PRO_5003679265" description="Transmembrane protein" evidence="1">
    <location>
        <begin position="23"/>
        <end position="64"/>
    </location>
</feature>